<gene>
    <name evidence="2" type="ORF">PPRIM_AZ9-3.1.T0400034</name>
</gene>
<evidence type="ECO:0000313" key="3">
    <source>
        <dbReference type="Proteomes" id="UP000688137"/>
    </source>
</evidence>
<comment type="caution">
    <text evidence="2">The sequence shown here is derived from an EMBL/GenBank/DDBJ whole genome shotgun (WGS) entry which is preliminary data.</text>
</comment>
<sequence>MYQAYFLGHMNALKAIKSRKNQKIQESKVLVKLSQSMKLYKQRVNHFEQIQYKQQLAISNQKIKQTIEKIHQSSPSIDKTSVSLPRLKKRNQEGDEIKKENARIKLKLENLKGSISNRQSKHEKPKRYEDEDSFVTQHYEEIYRQIRDMKLCERLCRSQIN</sequence>
<dbReference type="OMA" id="HEKPKRY"/>
<keyword evidence="3" id="KW-1185">Reference proteome</keyword>
<evidence type="ECO:0000256" key="1">
    <source>
        <dbReference type="SAM" id="MobiDB-lite"/>
    </source>
</evidence>
<accession>A0A8S1LGT5</accession>
<reference evidence="2" key="1">
    <citation type="submission" date="2021-01" db="EMBL/GenBank/DDBJ databases">
        <authorList>
            <consortium name="Genoscope - CEA"/>
            <person name="William W."/>
        </authorList>
    </citation>
    <scope>NUCLEOTIDE SEQUENCE</scope>
</reference>
<name>A0A8S1LGT5_PARPR</name>
<dbReference type="AlphaFoldDB" id="A0A8S1LGT5"/>
<protein>
    <submittedName>
        <fullName evidence="2">Uncharacterized protein</fullName>
    </submittedName>
</protein>
<proteinExistence type="predicted"/>
<evidence type="ECO:0000313" key="2">
    <source>
        <dbReference type="EMBL" id="CAD8066947.1"/>
    </source>
</evidence>
<feature type="region of interest" description="Disordered" evidence="1">
    <location>
        <begin position="69"/>
        <end position="96"/>
    </location>
</feature>
<organism evidence="2 3">
    <name type="scientific">Paramecium primaurelia</name>
    <dbReference type="NCBI Taxonomy" id="5886"/>
    <lineage>
        <taxon>Eukaryota</taxon>
        <taxon>Sar</taxon>
        <taxon>Alveolata</taxon>
        <taxon>Ciliophora</taxon>
        <taxon>Intramacronucleata</taxon>
        <taxon>Oligohymenophorea</taxon>
        <taxon>Peniculida</taxon>
        <taxon>Parameciidae</taxon>
        <taxon>Paramecium</taxon>
    </lineage>
</organism>
<feature type="compositionally biased region" description="Polar residues" evidence="1">
    <location>
        <begin position="72"/>
        <end position="83"/>
    </location>
</feature>
<dbReference type="EMBL" id="CAJJDM010000039">
    <property type="protein sequence ID" value="CAD8066947.1"/>
    <property type="molecule type" value="Genomic_DNA"/>
</dbReference>
<dbReference type="Proteomes" id="UP000688137">
    <property type="component" value="Unassembled WGS sequence"/>
</dbReference>